<comment type="caution">
    <text evidence="1">The sequence shown here is derived from an EMBL/GenBank/DDBJ whole genome shotgun (WGS) entry which is preliminary data.</text>
</comment>
<organism evidence="1">
    <name type="scientific">marine sediment metagenome</name>
    <dbReference type="NCBI Taxonomy" id="412755"/>
    <lineage>
        <taxon>unclassified sequences</taxon>
        <taxon>metagenomes</taxon>
        <taxon>ecological metagenomes</taxon>
    </lineage>
</organism>
<sequence>MELTNGEAYTVNSALRTMVRIKLPVKPSLQVAELAVKIGERIKVVEEVKSGLVDTYKIDSKNGTGGEVISSKDGEKALLEFVEKFNELMSDTWELEHEKRIVIDTTNLGDDVRIEPSVLLTLSKLIEVV</sequence>
<accession>A0A0F9H096</accession>
<evidence type="ECO:0000313" key="1">
    <source>
        <dbReference type="EMBL" id="KKL96341.1"/>
    </source>
</evidence>
<proteinExistence type="predicted"/>
<dbReference type="AlphaFoldDB" id="A0A0F9H096"/>
<name>A0A0F9H096_9ZZZZ</name>
<protein>
    <submittedName>
        <fullName evidence="1">Uncharacterized protein</fullName>
    </submittedName>
</protein>
<dbReference type="EMBL" id="LAZR01018458">
    <property type="protein sequence ID" value="KKL96341.1"/>
    <property type="molecule type" value="Genomic_DNA"/>
</dbReference>
<gene>
    <name evidence="1" type="ORF">LCGC14_1845440</name>
</gene>
<reference evidence="1" key="1">
    <citation type="journal article" date="2015" name="Nature">
        <title>Complex archaea that bridge the gap between prokaryotes and eukaryotes.</title>
        <authorList>
            <person name="Spang A."/>
            <person name="Saw J.H."/>
            <person name="Jorgensen S.L."/>
            <person name="Zaremba-Niedzwiedzka K."/>
            <person name="Martijn J."/>
            <person name="Lind A.E."/>
            <person name="van Eijk R."/>
            <person name="Schleper C."/>
            <person name="Guy L."/>
            <person name="Ettema T.J."/>
        </authorList>
    </citation>
    <scope>NUCLEOTIDE SEQUENCE</scope>
</reference>